<evidence type="ECO:0000313" key="2">
    <source>
        <dbReference type="EMBL" id="RKQ91335.1"/>
    </source>
</evidence>
<dbReference type="InterPro" id="IPR046336">
    <property type="entry name" value="Lon_prtase_N_sf"/>
</dbReference>
<dbReference type="SMART" id="SM00464">
    <property type="entry name" value="LON"/>
    <property type="match status" value="1"/>
</dbReference>
<dbReference type="InterPro" id="IPR003111">
    <property type="entry name" value="Lon_prtase_N"/>
</dbReference>
<feature type="domain" description="Lon N-terminal" evidence="1">
    <location>
        <begin position="6"/>
        <end position="182"/>
    </location>
</feature>
<evidence type="ECO:0000259" key="1">
    <source>
        <dbReference type="SMART" id="SM00464"/>
    </source>
</evidence>
<comment type="caution">
    <text evidence="2">The sequence shown here is derived from an EMBL/GenBank/DDBJ whole genome shotgun (WGS) entry which is preliminary data.</text>
</comment>
<dbReference type="Pfam" id="PF02190">
    <property type="entry name" value="LON_substr_bdg"/>
    <property type="match status" value="1"/>
</dbReference>
<dbReference type="PANTHER" id="PTHR46732">
    <property type="entry name" value="ATP-DEPENDENT PROTEASE LA (LON) DOMAIN PROTEIN"/>
    <property type="match status" value="1"/>
</dbReference>
<gene>
    <name evidence="2" type="ORF">C8N24_1157</name>
</gene>
<proteinExistence type="predicted"/>
<dbReference type="InterPro" id="IPR015947">
    <property type="entry name" value="PUA-like_sf"/>
</dbReference>
<dbReference type="RefSeq" id="WP_245971770.1">
    <property type="nucleotide sequence ID" value="NZ_RBIL01000001.1"/>
</dbReference>
<dbReference type="AlphaFoldDB" id="A0A660LAU8"/>
<accession>A0A660LAU8</accession>
<keyword evidence="3" id="KW-1185">Reference proteome</keyword>
<dbReference type="Gene3D" id="2.30.130.40">
    <property type="entry name" value="LON domain-like"/>
    <property type="match status" value="1"/>
</dbReference>
<protein>
    <recommendedName>
        <fullName evidence="1">Lon N-terminal domain-containing protein</fullName>
    </recommendedName>
</protein>
<name>A0A660LAU8_9ACTN</name>
<evidence type="ECO:0000313" key="3">
    <source>
        <dbReference type="Proteomes" id="UP000278962"/>
    </source>
</evidence>
<dbReference type="Proteomes" id="UP000278962">
    <property type="component" value="Unassembled WGS sequence"/>
</dbReference>
<sequence length="207" mass="22919">METVRDFPLFPLGLVALPSELIPLHIFEERYKAMVARCLEEESEFGIVWLADDGLRPIGCACEIAEVLERMPDGRINLLARGTRPFRIDSRQDELAYPAGVVEFLDDRDEPLDEDAAAAAHGAYAELVLQATDKTPDPDEIAAMSAYAMAATVEFGLDAKQGLLDLRSETARMKLVARLCRAAIKRLDFIDRAQARARSNGKVHFTG</sequence>
<dbReference type="PANTHER" id="PTHR46732:SF8">
    <property type="entry name" value="ATP-DEPENDENT PROTEASE LA (LON) DOMAIN PROTEIN"/>
    <property type="match status" value="1"/>
</dbReference>
<organism evidence="2 3">
    <name type="scientific">Solirubrobacter pauli</name>
    <dbReference type="NCBI Taxonomy" id="166793"/>
    <lineage>
        <taxon>Bacteria</taxon>
        <taxon>Bacillati</taxon>
        <taxon>Actinomycetota</taxon>
        <taxon>Thermoleophilia</taxon>
        <taxon>Solirubrobacterales</taxon>
        <taxon>Solirubrobacteraceae</taxon>
        <taxon>Solirubrobacter</taxon>
    </lineage>
</organism>
<dbReference type="EMBL" id="RBIL01000001">
    <property type="protein sequence ID" value="RKQ91335.1"/>
    <property type="molecule type" value="Genomic_DNA"/>
</dbReference>
<reference evidence="2 3" key="1">
    <citation type="submission" date="2018-10" db="EMBL/GenBank/DDBJ databases">
        <title>Genomic Encyclopedia of Archaeal and Bacterial Type Strains, Phase II (KMG-II): from individual species to whole genera.</title>
        <authorList>
            <person name="Goeker M."/>
        </authorList>
    </citation>
    <scope>NUCLEOTIDE SEQUENCE [LARGE SCALE GENOMIC DNA]</scope>
    <source>
        <strain evidence="2 3">DSM 14954</strain>
    </source>
</reference>
<dbReference type="SUPFAM" id="SSF88697">
    <property type="entry name" value="PUA domain-like"/>
    <property type="match status" value="1"/>
</dbReference>